<evidence type="ECO:0000256" key="3">
    <source>
        <dbReference type="ARBA" id="ARBA00022989"/>
    </source>
</evidence>
<evidence type="ECO:0000313" key="6">
    <source>
        <dbReference type="EMBL" id="ANS28768.1"/>
    </source>
</evidence>
<keyword evidence="1" id="KW-1003">Cell membrane</keyword>
<sequence length="199" mass="22194">MQPSDRMRALPRRARVTIMVTAALVALLVIGPRLVLVYTDWLWFGEVGYRRVWGTVLVTRLILFTAVTLLVGAMIFAAMVWAYRSRPLFAVEDSAAAEAKDPLERYRTEVLRRPRSFTVAIALLLALPFGLHAQASWETVQLFLHGGGFGTVDAEFGYDIGFYVFDLPFYRLILTWLFIALFLALLIGLGTTTCSAASG</sequence>
<evidence type="ECO:0000256" key="2">
    <source>
        <dbReference type="ARBA" id="ARBA00022692"/>
    </source>
</evidence>
<organism evidence="6 7">
    <name type="scientific">Rhodococcus opacus</name>
    <name type="common">Nocardia opaca</name>
    <dbReference type="NCBI Taxonomy" id="37919"/>
    <lineage>
        <taxon>Bacteria</taxon>
        <taxon>Bacillati</taxon>
        <taxon>Actinomycetota</taxon>
        <taxon>Actinomycetes</taxon>
        <taxon>Mycobacteriales</taxon>
        <taxon>Nocardiaceae</taxon>
        <taxon>Rhodococcus</taxon>
    </lineage>
</organism>
<keyword evidence="3 5" id="KW-1133">Transmembrane helix</keyword>
<dbReference type="PATRIC" id="fig|37919.13.peg.4283"/>
<dbReference type="Proteomes" id="UP000186108">
    <property type="component" value="Chromosome"/>
</dbReference>
<evidence type="ECO:0000313" key="7">
    <source>
        <dbReference type="Proteomes" id="UP000186108"/>
    </source>
</evidence>
<dbReference type="PANTHER" id="PTHR39344">
    <property type="entry name" value="UPF0182 PROTEIN SLL1060"/>
    <property type="match status" value="1"/>
</dbReference>
<protein>
    <submittedName>
        <fullName evidence="6">UPF0182 protein</fullName>
    </submittedName>
</protein>
<feature type="transmembrane region" description="Helical" evidence="5">
    <location>
        <begin position="61"/>
        <end position="83"/>
    </location>
</feature>
<evidence type="ECO:0000256" key="5">
    <source>
        <dbReference type="SAM" id="Phobius"/>
    </source>
</evidence>
<dbReference type="EMBL" id="CP009111">
    <property type="protein sequence ID" value="ANS28768.1"/>
    <property type="molecule type" value="Genomic_DNA"/>
</dbReference>
<dbReference type="GO" id="GO:0005576">
    <property type="term" value="C:extracellular region"/>
    <property type="evidence" value="ECO:0007669"/>
    <property type="project" value="TreeGrafter"/>
</dbReference>
<keyword evidence="4 5" id="KW-0472">Membrane</keyword>
<dbReference type="PANTHER" id="PTHR39344:SF1">
    <property type="entry name" value="UPF0182 PROTEIN SLL1060"/>
    <property type="match status" value="1"/>
</dbReference>
<evidence type="ECO:0000256" key="1">
    <source>
        <dbReference type="ARBA" id="ARBA00022475"/>
    </source>
</evidence>
<feature type="transmembrane region" description="Helical" evidence="5">
    <location>
        <begin position="117"/>
        <end position="135"/>
    </location>
</feature>
<dbReference type="Pfam" id="PF03699">
    <property type="entry name" value="UPF0182"/>
    <property type="match status" value="1"/>
</dbReference>
<evidence type="ECO:0000256" key="4">
    <source>
        <dbReference type="ARBA" id="ARBA00023136"/>
    </source>
</evidence>
<feature type="transmembrane region" description="Helical" evidence="5">
    <location>
        <begin position="169"/>
        <end position="189"/>
    </location>
</feature>
<dbReference type="InterPro" id="IPR005372">
    <property type="entry name" value="UPF0182"/>
</dbReference>
<dbReference type="GO" id="GO:0016020">
    <property type="term" value="C:membrane"/>
    <property type="evidence" value="ECO:0007669"/>
    <property type="project" value="InterPro"/>
</dbReference>
<gene>
    <name evidence="6" type="ORF">R1CP_20440</name>
</gene>
<accession>A0A1B1K883</accession>
<proteinExistence type="predicted"/>
<name>A0A1B1K883_RHOOP</name>
<keyword evidence="2 5" id="KW-0812">Transmembrane</keyword>
<dbReference type="AlphaFoldDB" id="A0A1B1K883"/>
<reference evidence="6 7" key="1">
    <citation type="submission" date="2014-07" db="EMBL/GenBank/DDBJ databases">
        <authorList>
            <person name="Zhang J.E."/>
            <person name="Yang H."/>
            <person name="Guo J."/>
            <person name="Deng Z."/>
            <person name="Luo H."/>
            <person name="Luo M."/>
            <person name="Zhao B."/>
        </authorList>
    </citation>
    <scope>NUCLEOTIDE SEQUENCE [LARGE SCALE GENOMIC DNA]</scope>
    <source>
        <strain evidence="6 7">1CP</strain>
    </source>
</reference>